<dbReference type="Proteomes" id="UP000325785">
    <property type="component" value="Chromosome"/>
</dbReference>
<reference evidence="1 3" key="1">
    <citation type="submission" date="2015-04" db="EMBL/GenBank/DDBJ databases">
        <title>The draft genome sequence of Roseovarius indicus B108T.</title>
        <authorList>
            <person name="Li G."/>
            <person name="Lai Q."/>
            <person name="Shao Z."/>
            <person name="Yan P."/>
        </authorList>
    </citation>
    <scope>NUCLEOTIDE SEQUENCE [LARGE SCALE GENOMIC DNA]</scope>
    <source>
        <strain evidence="1 3">B108</strain>
    </source>
</reference>
<dbReference type="OrthoDB" id="7873102at2"/>
<dbReference type="EMBL" id="CP031598">
    <property type="protein sequence ID" value="QEW27550.1"/>
    <property type="molecule type" value="Genomic_DNA"/>
</dbReference>
<accession>A0A0T5P750</accession>
<evidence type="ECO:0000313" key="3">
    <source>
        <dbReference type="Proteomes" id="UP000051401"/>
    </source>
</evidence>
<evidence type="ECO:0000313" key="2">
    <source>
        <dbReference type="EMBL" id="QEW27550.1"/>
    </source>
</evidence>
<dbReference type="KEGG" id="rid:RIdsm_03366"/>
<proteinExistence type="predicted"/>
<dbReference type="STRING" id="540747.SAMN04488031_108230"/>
<protein>
    <submittedName>
        <fullName evidence="1">Uncharacterized protein</fullName>
    </submittedName>
</protein>
<dbReference type="PATRIC" id="fig|540747.5.peg.5852"/>
<dbReference type="RefSeq" id="WP_057816758.1">
    <property type="nucleotide sequence ID" value="NZ_CP031598.1"/>
</dbReference>
<dbReference type="Proteomes" id="UP000051401">
    <property type="component" value="Unassembled WGS sequence"/>
</dbReference>
<evidence type="ECO:0000313" key="1">
    <source>
        <dbReference type="EMBL" id="KRS17177.1"/>
    </source>
</evidence>
<dbReference type="AlphaFoldDB" id="A0A0T5P750"/>
<name>A0A0T5P750_9RHOB</name>
<evidence type="ECO:0000313" key="4">
    <source>
        <dbReference type="Proteomes" id="UP000325785"/>
    </source>
</evidence>
<sequence>MLELDATNTHLYPGARGTVLSGAPGDGPVTLRFADGAAAPGMLQAETLKVEPYTTAAGTRIAAKAWRIAFDGAQFRITARDNA</sequence>
<keyword evidence="3" id="KW-1185">Reference proteome</keyword>
<reference evidence="2 4" key="2">
    <citation type="submission" date="2018-08" db="EMBL/GenBank/DDBJ databases">
        <title>Genetic Globetrotter - A new plasmid hitch-hiking vast phylogenetic and geographic distances.</title>
        <authorList>
            <person name="Vollmers J."/>
            <person name="Petersen J."/>
        </authorList>
    </citation>
    <scope>NUCLEOTIDE SEQUENCE [LARGE SCALE GENOMIC DNA]</scope>
    <source>
        <strain evidence="2 4">DSM 26383</strain>
    </source>
</reference>
<organism evidence="1 3">
    <name type="scientific">Roseovarius indicus</name>
    <dbReference type="NCBI Taxonomy" id="540747"/>
    <lineage>
        <taxon>Bacteria</taxon>
        <taxon>Pseudomonadati</taxon>
        <taxon>Pseudomonadota</taxon>
        <taxon>Alphaproteobacteria</taxon>
        <taxon>Rhodobacterales</taxon>
        <taxon>Roseobacteraceae</taxon>
        <taxon>Roseovarius</taxon>
    </lineage>
</organism>
<dbReference type="EMBL" id="LAXI01000008">
    <property type="protein sequence ID" value="KRS17177.1"/>
    <property type="molecule type" value="Genomic_DNA"/>
</dbReference>
<gene>
    <name evidence="2" type="ORF">RIdsm_03366</name>
    <name evidence="1" type="ORF">XM52_13935</name>
</gene>